<evidence type="ECO:0000259" key="1">
    <source>
        <dbReference type="Pfam" id="PF00534"/>
    </source>
</evidence>
<dbReference type="InterPro" id="IPR001296">
    <property type="entry name" value="Glyco_trans_1"/>
</dbReference>
<evidence type="ECO:0000313" key="2">
    <source>
        <dbReference type="EMBL" id="GHB40283.1"/>
    </source>
</evidence>
<dbReference type="AlphaFoldDB" id="A0A8J3G5L8"/>
<proteinExistence type="predicted"/>
<dbReference type="Gene3D" id="3.40.50.2000">
    <property type="entry name" value="Glycogen Phosphorylase B"/>
    <property type="match status" value="2"/>
</dbReference>
<reference evidence="2" key="1">
    <citation type="journal article" date="2014" name="Int. J. Syst. Evol. Microbiol.">
        <title>Complete genome sequence of Corynebacterium casei LMG S-19264T (=DSM 44701T), isolated from a smear-ripened cheese.</title>
        <authorList>
            <consortium name="US DOE Joint Genome Institute (JGI-PGF)"/>
            <person name="Walter F."/>
            <person name="Albersmeier A."/>
            <person name="Kalinowski J."/>
            <person name="Ruckert C."/>
        </authorList>
    </citation>
    <scope>NUCLEOTIDE SEQUENCE</scope>
    <source>
        <strain evidence="2">KCTC 23224</strain>
    </source>
</reference>
<dbReference type="PANTHER" id="PTHR12526">
    <property type="entry name" value="GLYCOSYLTRANSFERASE"/>
    <property type="match status" value="1"/>
</dbReference>
<reference evidence="2" key="2">
    <citation type="submission" date="2020-09" db="EMBL/GenBank/DDBJ databases">
        <authorList>
            <person name="Sun Q."/>
            <person name="Kim S."/>
        </authorList>
    </citation>
    <scope>NUCLEOTIDE SEQUENCE</scope>
    <source>
        <strain evidence="2">KCTC 23224</strain>
    </source>
</reference>
<comment type="caution">
    <text evidence="2">The sequence shown here is derived from an EMBL/GenBank/DDBJ whole genome shotgun (WGS) entry which is preliminary data.</text>
</comment>
<organism evidence="2 3">
    <name type="scientific">Mongoliitalea lutea</name>
    <dbReference type="NCBI Taxonomy" id="849756"/>
    <lineage>
        <taxon>Bacteria</taxon>
        <taxon>Pseudomonadati</taxon>
        <taxon>Bacteroidota</taxon>
        <taxon>Cytophagia</taxon>
        <taxon>Cytophagales</taxon>
        <taxon>Cyclobacteriaceae</taxon>
        <taxon>Mongoliitalea</taxon>
    </lineage>
</organism>
<protein>
    <submittedName>
        <fullName evidence="2">Glycosyl transferase</fullName>
    </submittedName>
</protein>
<keyword evidence="2" id="KW-0808">Transferase</keyword>
<name>A0A8J3G5L8_9BACT</name>
<dbReference type="SUPFAM" id="SSF53756">
    <property type="entry name" value="UDP-Glycosyltransferase/glycogen phosphorylase"/>
    <property type="match status" value="1"/>
</dbReference>
<dbReference type="Proteomes" id="UP000642809">
    <property type="component" value="Unassembled WGS sequence"/>
</dbReference>
<accession>A0A8J3G5L8</accession>
<keyword evidence="3" id="KW-1185">Reference proteome</keyword>
<evidence type="ECO:0000313" key="3">
    <source>
        <dbReference type="Proteomes" id="UP000642809"/>
    </source>
</evidence>
<dbReference type="EMBL" id="BMYF01000012">
    <property type="protein sequence ID" value="GHB40283.1"/>
    <property type="molecule type" value="Genomic_DNA"/>
</dbReference>
<sequence length="385" mass="44261">MSKSKIRVGFLTALDPNNKRSWSGIYFRMFQALQEEFNTVIAIGPVKLGFGQKLYLKFRYFFLKVFHRLRYGKKYNLAHNQFLSKVHGDYFTKKLQNLKIDVVFAPTGSVEIAYLQTLVPICYFSDATFDLICHYYDAFKNLSQKSIEESNEIERIAIQKSKTQVFSSQWAIGSAIEKYQAKDTYLVKMGANIDHKPILQSKEKNNSDQFSLLFIGIDWTRKGGPIVIESLDILEKRGIEFQLTVIGCTPDVKRSYMKVISYLNKNKIEDAQVLERHLSKADVLFMPTRADCTPVAFCEANAYGVPVISTFTGGVADVIENKVNGILLEYDASAVAYADELERLIKNPEELKKLSTFSRKKYEEELNWTTWAKQMKRILIHTINH</sequence>
<dbReference type="GO" id="GO:0016757">
    <property type="term" value="F:glycosyltransferase activity"/>
    <property type="evidence" value="ECO:0007669"/>
    <property type="project" value="InterPro"/>
</dbReference>
<dbReference type="PANTHER" id="PTHR12526:SF637">
    <property type="entry name" value="GLYCOSYLTRANSFERASE EPSF-RELATED"/>
    <property type="match status" value="1"/>
</dbReference>
<gene>
    <name evidence="2" type="primary">rfaG</name>
    <name evidence="2" type="ORF">GCM10008106_21870</name>
</gene>
<dbReference type="Pfam" id="PF00534">
    <property type="entry name" value="Glycos_transf_1"/>
    <property type="match status" value="1"/>
</dbReference>
<feature type="domain" description="Glycosyl transferase family 1" evidence="1">
    <location>
        <begin position="200"/>
        <end position="360"/>
    </location>
</feature>
<dbReference type="RefSeq" id="WP_189582142.1">
    <property type="nucleotide sequence ID" value="NZ_BMYF01000012.1"/>
</dbReference>
<dbReference type="CDD" id="cd03801">
    <property type="entry name" value="GT4_PimA-like"/>
    <property type="match status" value="1"/>
</dbReference>